<evidence type="ECO:0000313" key="1">
    <source>
        <dbReference type="EMBL" id="KAF2439753.1"/>
    </source>
</evidence>
<reference evidence="1" key="1">
    <citation type="journal article" date="2020" name="Stud. Mycol.">
        <title>101 Dothideomycetes genomes: a test case for predicting lifestyles and emergence of pathogens.</title>
        <authorList>
            <person name="Haridas S."/>
            <person name="Albert R."/>
            <person name="Binder M."/>
            <person name="Bloem J."/>
            <person name="Labutti K."/>
            <person name="Salamov A."/>
            <person name="Andreopoulos B."/>
            <person name="Baker S."/>
            <person name="Barry K."/>
            <person name="Bills G."/>
            <person name="Bluhm B."/>
            <person name="Cannon C."/>
            <person name="Castanera R."/>
            <person name="Culley D."/>
            <person name="Daum C."/>
            <person name="Ezra D."/>
            <person name="Gonzalez J."/>
            <person name="Henrissat B."/>
            <person name="Kuo A."/>
            <person name="Liang C."/>
            <person name="Lipzen A."/>
            <person name="Lutzoni F."/>
            <person name="Magnuson J."/>
            <person name="Mondo S."/>
            <person name="Nolan M."/>
            <person name="Ohm R."/>
            <person name="Pangilinan J."/>
            <person name="Park H.-J."/>
            <person name="Ramirez L."/>
            <person name="Alfaro M."/>
            <person name="Sun H."/>
            <person name="Tritt A."/>
            <person name="Yoshinaga Y."/>
            <person name="Zwiers L.-H."/>
            <person name="Turgeon B."/>
            <person name="Goodwin S."/>
            <person name="Spatafora J."/>
            <person name="Crous P."/>
            <person name="Grigoriev I."/>
        </authorList>
    </citation>
    <scope>NUCLEOTIDE SEQUENCE</scope>
    <source>
        <strain evidence="1">CBS 690.94</strain>
    </source>
</reference>
<dbReference type="EMBL" id="MU001508">
    <property type="protein sequence ID" value="KAF2439753.1"/>
    <property type="molecule type" value="Genomic_DNA"/>
</dbReference>
<protein>
    <submittedName>
        <fullName evidence="1">Uncharacterized protein</fullName>
    </submittedName>
</protein>
<comment type="caution">
    <text evidence="1">The sequence shown here is derived from an EMBL/GenBank/DDBJ whole genome shotgun (WGS) entry which is preliminary data.</text>
</comment>
<dbReference type="Proteomes" id="UP000799764">
    <property type="component" value="Unassembled WGS sequence"/>
</dbReference>
<gene>
    <name evidence="1" type="ORF">P171DRAFT_489558</name>
</gene>
<keyword evidence="2" id="KW-1185">Reference proteome</keyword>
<evidence type="ECO:0000313" key="2">
    <source>
        <dbReference type="Proteomes" id="UP000799764"/>
    </source>
</evidence>
<proteinExistence type="predicted"/>
<name>A0A9P4PAC2_9PLEO</name>
<organism evidence="1 2">
    <name type="scientific">Karstenula rhodostoma CBS 690.94</name>
    <dbReference type="NCBI Taxonomy" id="1392251"/>
    <lineage>
        <taxon>Eukaryota</taxon>
        <taxon>Fungi</taxon>
        <taxon>Dikarya</taxon>
        <taxon>Ascomycota</taxon>
        <taxon>Pezizomycotina</taxon>
        <taxon>Dothideomycetes</taxon>
        <taxon>Pleosporomycetidae</taxon>
        <taxon>Pleosporales</taxon>
        <taxon>Massarineae</taxon>
        <taxon>Didymosphaeriaceae</taxon>
        <taxon>Karstenula</taxon>
    </lineage>
</organism>
<dbReference type="AlphaFoldDB" id="A0A9P4PAC2"/>
<accession>A0A9P4PAC2</accession>
<sequence length="139" mass="15581">MSTVKLASGHDMPLLHKRSLSQFKPSKPVIGFLMVHTTTKTRKRQKYATTGHKVGASALAHPESFRHFSTRTKIFDPEVKRYPGWWMEDGKMVKPAKISIRKTCEQLEAAVNQGIAKSIIVSNSQAQLLYDAQTTQSTP</sequence>